<protein>
    <submittedName>
        <fullName evidence="1">Uncharacterized protein</fullName>
    </submittedName>
</protein>
<keyword evidence="2" id="KW-1185">Reference proteome</keyword>
<proteinExistence type="predicted"/>
<accession>A0ABP5TTU1</accession>
<evidence type="ECO:0000313" key="1">
    <source>
        <dbReference type="EMBL" id="GAA2359279.1"/>
    </source>
</evidence>
<evidence type="ECO:0000313" key="2">
    <source>
        <dbReference type="Proteomes" id="UP001500253"/>
    </source>
</evidence>
<sequence>MVTGITTGLGPGRLEALQSRRRPQTYVILTPSAEGWLGRVEKQKNPADMLRE</sequence>
<comment type="caution">
    <text evidence="1">The sequence shown here is derived from an EMBL/GenBank/DDBJ whole genome shotgun (WGS) entry which is preliminary data.</text>
</comment>
<gene>
    <name evidence="1" type="ORF">GCM10010246_56660</name>
</gene>
<organism evidence="1 2">
    <name type="scientific">Streptomyces cuspidosporus</name>
    <dbReference type="NCBI Taxonomy" id="66882"/>
    <lineage>
        <taxon>Bacteria</taxon>
        <taxon>Bacillati</taxon>
        <taxon>Actinomycetota</taxon>
        <taxon>Actinomycetes</taxon>
        <taxon>Kitasatosporales</taxon>
        <taxon>Streptomycetaceae</taxon>
        <taxon>Streptomyces</taxon>
    </lineage>
</organism>
<dbReference type="EMBL" id="BAAASD010000029">
    <property type="protein sequence ID" value="GAA2359279.1"/>
    <property type="molecule type" value="Genomic_DNA"/>
</dbReference>
<name>A0ABP5TTU1_9ACTN</name>
<reference evidence="2" key="1">
    <citation type="journal article" date="2019" name="Int. J. Syst. Evol. Microbiol.">
        <title>The Global Catalogue of Microorganisms (GCM) 10K type strain sequencing project: providing services to taxonomists for standard genome sequencing and annotation.</title>
        <authorList>
            <consortium name="The Broad Institute Genomics Platform"/>
            <consortium name="The Broad Institute Genome Sequencing Center for Infectious Disease"/>
            <person name="Wu L."/>
            <person name="Ma J."/>
        </authorList>
    </citation>
    <scope>NUCLEOTIDE SEQUENCE [LARGE SCALE GENOMIC DNA]</scope>
    <source>
        <strain evidence="2">JCM 4316</strain>
    </source>
</reference>
<dbReference type="Proteomes" id="UP001500253">
    <property type="component" value="Unassembled WGS sequence"/>
</dbReference>